<keyword evidence="4" id="KW-0804">Transcription</keyword>
<keyword evidence="3" id="KW-0238">DNA-binding</keyword>
<evidence type="ECO:0000313" key="6">
    <source>
        <dbReference type="EMBL" id="MBT3143354.1"/>
    </source>
</evidence>
<name>A0ABS5WXI9_9RHOB</name>
<dbReference type="Pfam" id="PF03466">
    <property type="entry name" value="LysR_substrate"/>
    <property type="match status" value="1"/>
</dbReference>
<keyword evidence="7" id="KW-1185">Reference proteome</keyword>
<dbReference type="InterPro" id="IPR036388">
    <property type="entry name" value="WH-like_DNA-bd_sf"/>
</dbReference>
<evidence type="ECO:0000313" key="7">
    <source>
        <dbReference type="Proteomes" id="UP000763802"/>
    </source>
</evidence>
<comment type="caution">
    <text evidence="6">The sequence shown here is derived from an EMBL/GenBank/DDBJ whole genome shotgun (WGS) entry which is preliminary data.</text>
</comment>
<dbReference type="PROSITE" id="PS50931">
    <property type="entry name" value="HTH_LYSR"/>
    <property type="match status" value="1"/>
</dbReference>
<protein>
    <submittedName>
        <fullName evidence="6">LysR family transcriptional regulator</fullName>
    </submittedName>
</protein>
<dbReference type="InterPro" id="IPR005119">
    <property type="entry name" value="LysR_subst-bd"/>
</dbReference>
<reference evidence="6 7" key="1">
    <citation type="submission" date="2021-05" db="EMBL/GenBank/DDBJ databases">
        <title>Draft genomes of marine bacteria isolated from model chitin particles.</title>
        <authorList>
            <person name="Datta M.S."/>
            <person name="Schwartzman J.A."/>
            <person name="Cordero O."/>
        </authorList>
    </citation>
    <scope>NUCLEOTIDE SEQUENCE [LARGE SCALE GENOMIC DNA]</scope>
    <source>
        <strain evidence="6 7">4E07</strain>
    </source>
</reference>
<dbReference type="SUPFAM" id="SSF46785">
    <property type="entry name" value="Winged helix' DNA-binding domain"/>
    <property type="match status" value="1"/>
</dbReference>
<evidence type="ECO:0000256" key="1">
    <source>
        <dbReference type="ARBA" id="ARBA00009437"/>
    </source>
</evidence>
<sequence length="297" mass="32354">MSIRALRTLITVHRHGSFRAAAEVERLTPAAVSQQMRNLETSWNLELFDRSQRTPQLTETGLSLVGEASAVISAYDNLAEKVSMGDELSGELILGAVPTTLTGLVPLALSQLKLQHPGIRVRIVPGLSNQLLLQLERGQLHAAVISRPDVISTSLNFSEIAKEDLVLLVSHNTEALPPKELLRSQPFIRFNRDAVVGRQIEAWLQMSEISVSDAMELEGLEAISSMVAAELGISIVPQRCVTVSDHLPLKTIPLGESRPRRVLGLVSHDGAPRTSIIKAMNAALFTAVSIGEFKMVR</sequence>
<dbReference type="InterPro" id="IPR036390">
    <property type="entry name" value="WH_DNA-bd_sf"/>
</dbReference>
<evidence type="ECO:0000256" key="3">
    <source>
        <dbReference type="ARBA" id="ARBA00023125"/>
    </source>
</evidence>
<dbReference type="Proteomes" id="UP000763802">
    <property type="component" value="Unassembled WGS sequence"/>
</dbReference>
<dbReference type="SUPFAM" id="SSF53850">
    <property type="entry name" value="Periplasmic binding protein-like II"/>
    <property type="match status" value="1"/>
</dbReference>
<proteinExistence type="inferred from homology"/>
<gene>
    <name evidence="6" type="ORF">KL867_20030</name>
</gene>
<accession>A0ABS5WXI9</accession>
<dbReference type="Pfam" id="PF00126">
    <property type="entry name" value="HTH_1"/>
    <property type="match status" value="1"/>
</dbReference>
<organism evidence="6 7">
    <name type="scientific">Falsiruegeria litorea</name>
    <dbReference type="NCBI Taxonomy" id="1280831"/>
    <lineage>
        <taxon>Bacteria</taxon>
        <taxon>Pseudomonadati</taxon>
        <taxon>Pseudomonadota</taxon>
        <taxon>Alphaproteobacteria</taxon>
        <taxon>Rhodobacterales</taxon>
        <taxon>Roseobacteraceae</taxon>
        <taxon>Falsiruegeria</taxon>
    </lineage>
</organism>
<dbReference type="Gene3D" id="3.40.190.10">
    <property type="entry name" value="Periplasmic binding protein-like II"/>
    <property type="match status" value="2"/>
</dbReference>
<dbReference type="Gene3D" id="1.10.10.10">
    <property type="entry name" value="Winged helix-like DNA-binding domain superfamily/Winged helix DNA-binding domain"/>
    <property type="match status" value="1"/>
</dbReference>
<dbReference type="InterPro" id="IPR050950">
    <property type="entry name" value="HTH-type_LysR_regulators"/>
</dbReference>
<dbReference type="RefSeq" id="WP_215194255.1">
    <property type="nucleotide sequence ID" value="NZ_JAHHDY010000024.1"/>
</dbReference>
<keyword evidence="2" id="KW-0805">Transcription regulation</keyword>
<evidence type="ECO:0000256" key="2">
    <source>
        <dbReference type="ARBA" id="ARBA00023015"/>
    </source>
</evidence>
<evidence type="ECO:0000256" key="4">
    <source>
        <dbReference type="ARBA" id="ARBA00023163"/>
    </source>
</evidence>
<dbReference type="PANTHER" id="PTHR30419">
    <property type="entry name" value="HTH-TYPE TRANSCRIPTIONAL REGULATOR YBHD"/>
    <property type="match status" value="1"/>
</dbReference>
<evidence type="ECO:0000259" key="5">
    <source>
        <dbReference type="PROSITE" id="PS50931"/>
    </source>
</evidence>
<dbReference type="InterPro" id="IPR000847">
    <property type="entry name" value="LysR_HTH_N"/>
</dbReference>
<comment type="similarity">
    <text evidence="1">Belongs to the LysR transcriptional regulatory family.</text>
</comment>
<dbReference type="EMBL" id="JAHHDY010000024">
    <property type="protein sequence ID" value="MBT3143354.1"/>
    <property type="molecule type" value="Genomic_DNA"/>
</dbReference>
<feature type="domain" description="HTH lysR-type" evidence="5">
    <location>
        <begin position="1"/>
        <end position="58"/>
    </location>
</feature>